<evidence type="ECO:0000313" key="6">
    <source>
        <dbReference type="Proteomes" id="UP000321389"/>
    </source>
</evidence>
<dbReference type="Pfam" id="PF00583">
    <property type="entry name" value="Acetyltransf_1"/>
    <property type="match status" value="1"/>
</dbReference>
<dbReference type="PROSITE" id="PS51186">
    <property type="entry name" value="GNAT"/>
    <property type="match status" value="1"/>
</dbReference>
<dbReference type="AlphaFoldDB" id="A0A5B8KXW9"/>
<keyword evidence="2" id="KW-0012">Acyltransferase</keyword>
<evidence type="ECO:0000259" key="4">
    <source>
        <dbReference type="PROSITE" id="PS51186"/>
    </source>
</evidence>
<proteinExistence type="predicted"/>
<keyword evidence="6" id="KW-1185">Reference proteome</keyword>
<gene>
    <name evidence="5" type="ORF">FQ775_08545</name>
</gene>
<evidence type="ECO:0000256" key="2">
    <source>
        <dbReference type="ARBA" id="ARBA00023315"/>
    </source>
</evidence>
<dbReference type="PANTHER" id="PTHR43877:SF2">
    <property type="entry name" value="AMINOALKYLPHOSPHONATE N-ACETYLTRANSFERASE-RELATED"/>
    <property type="match status" value="1"/>
</dbReference>
<keyword evidence="1" id="KW-0808">Transferase</keyword>
<dbReference type="Gene3D" id="3.40.630.30">
    <property type="match status" value="1"/>
</dbReference>
<dbReference type="InterPro" id="IPR016181">
    <property type="entry name" value="Acyl_CoA_acyltransferase"/>
</dbReference>
<dbReference type="EMBL" id="CP042301">
    <property type="protein sequence ID" value="QDZ00422.1"/>
    <property type="molecule type" value="Genomic_DNA"/>
</dbReference>
<accession>A0A5B8KXW9</accession>
<dbReference type="GO" id="GO:0016747">
    <property type="term" value="F:acyltransferase activity, transferring groups other than amino-acyl groups"/>
    <property type="evidence" value="ECO:0007669"/>
    <property type="project" value="InterPro"/>
</dbReference>
<name>A0A5B8KXW9_9HYPH</name>
<sequence length="173" mass="18261">MARTGDAARGGRGRVTTGSDDHPALRLRAPLPGEAEALTTLCLRSKAYWGYDAAFMAACREELTLSEVNLSSGKVRIADLEGRAIGVAEISLEGEDGILEKLFVAPEAMGKGAGRLLLEWAVEACRGRGARRLVIDADPGAAAFYRRCGAVDAGQAPSESIPGRVLPRLVIDL</sequence>
<evidence type="ECO:0000256" key="1">
    <source>
        <dbReference type="ARBA" id="ARBA00022679"/>
    </source>
</evidence>
<dbReference type="CDD" id="cd04301">
    <property type="entry name" value="NAT_SF"/>
    <property type="match status" value="1"/>
</dbReference>
<feature type="region of interest" description="Disordered" evidence="3">
    <location>
        <begin position="1"/>
        <end position="26"/>
    </location>
</feature>
<organism evidence="5 6">
    <name type="scientific">Nitratireductor mangrovi</name>
    <dbReference type="NCBI Taxonomy" id="2599600"/>
    <lineage>
        <taxon>Bacteria</taxon>
        <taxon>Pseudomonadati</taxon>
        <taxon>Pseudomonadota</taxon>
        <taxon>Alphaproteobacteria</taxon>
        <taxon>Hyphomicrobiales</taxon>
        <taxon>Phyllobacteriaceae</taxon>
        <taxon>Nitratireductor</taxon>
    </lineage>
</organism>
<feature type="domain" description="N-acetyltransferase" evidence="4">
    <location>
        <begin position="25"/>
        <end position="172"/>
    </location>
</feature>
<protein>
    <submittedName>
        <fullName evidence="5">GNAT family N-acetyltransferase</fullName>
    </submittedName>
</protein>
<dbReference type="SUPFAM" id="SSF55729">
    <property type="entry name" value="Acyl-CoA N-acyltransferases (Nat)"/>
    <property type="match status" value="1"/>
</dbReference>
<evidence type="ECO:0000313" key="5">
    <source>
        <dbReference type="EMBL" id="QDZ00422.1"/>
    </source>
</evidence>
<dbReference type="InterPro" id="IPR000182">
    <property type="entry name" value="GNAT_dom"/>
</dbReference>
<dbReference type="Proteomes" id="UP000321389">
    <property type="component" value="Chromosome"/>
</dbReference>
<dbReference type="PANTHER" id="PTHR43877">
    <property type="entry name" value="AMINOALKYLPHOSPHONATE N-ACETYLTRANSFERASE-RELATED-RELATED"/>
    <property type="match status" value="1"/>
</dbReference>
<evidence type="ECO:0000256" key="3">
    <source>
        <dbReference type="SAM" id="MobiDB-lite"/>
    </source>
</evidence>
<dbReference type="InterPro" id="IPR050832">
    <property type="entry name" value="Bact_Acetyltransf"/>
</dbReference>
<dbReference type="OrthoDB" id="7205533at2"/>
<dbReference type="KEGG" id="niy:FQ775_08545"/>
<reference evidence="5" key="1">
    <citation type="submission" date="2020-04" db="EMBL/GenBank/DDBJ databases">
        <title>Nitratireductor sp. nov. isolated from mangrove soil.</title>
        <authorList>
            <person name="Ye Y."/>
        </authorList>
    </citation>
    <scope>NUCLEOTIDE SEQUENCE</scope>
    <source>
        <strain evidence="5">SY7</strain>
    </source>
</reference>